<comment type="caution">
    <text evidence="2">The sequence shown here is derived from an EMBL/GenBank/DDBJ whole genome shotgun (WGS) entry which is preliminary data.</text>
</comment>
<dbReference type="GO" id="GO:0030692">
    <property type="term" value="C:Noc4p-Nop14p complex"/>
    <property type="evidence" value="ECO:0007669"/>
    <property type="project" value="TreeGrafter"/>
</dbReference>
<proteinExistence type="predicted"/>
<sequence length="177" mass="20091">MASPAGRNQKSRKSKSKHSLKELKALGQQLLSSRSHVNNLPLLLNFISPEFPPQYVLESLLSLQSFFTPLLPQLPPSSSKDDAEVIYRTWLRSKFDHLVSSLIDIVISPQPDPTLRVNPLHYSFQYLVLVATSLHSLIGVALFYCWNCLCRKLCWMPSWNLLRLGIEGNFIPPYITG</sequence>
<keyword evidence="1" id="KW-0472">Membrane</keyword>
<dbReference type="PANTHER" id="PTHR12455">
    <property type="entry name" value="NUCLEOLAR COMPLEX PROTEIN 4"/>
    <property type="match status" value="1"/>
</dbReference>
<evidence type="ECO:0000313" key="2">
    <source>
        <dbReference type="EMBL" id="CAI0471336.1"/>
    </source>
</evidence>
<keyword evidence="1" id="KW-0812">Transmembrane</keyword>
<gene>
    <name evidence="2" type="ORF">LITE_LOCUS38868</name>
</gene>
<evidence type="ECO:0000313" key="3">
    <source>
        <dbReference type="Proteomes" id="UP001154282"/>
    </source>
</evidence>
<reference evidence="2" key="1">
    <citation type="submission" date="2022-08" db="EMBL/GenBank/DDBJ databases">
        <authorList>
            <person name="Gutierrez-Valencia J."/>
        </authorList>
    </citation>
    <scope>NUCLEOTIDE SEQUENCE</scope>
</reference>
<dbReference type="AlphaFoldDB" id="A0AAV0PM38"/>
<keyword evidence="3" id="KW-1185">Reference proteome</keyword>
<organism evidence="2 3">
    <name type="scientific">Linum tenue</name>
    <dbReference type="NCBI Taxonomy" id="586396"/>
    <lineage>
        <taxon>Eukaryota</taxon>
        <taxon>Viridiplantae</taxon>
        <taxon>Streptophyta</taxon>
        <taxon>Embryophyta</taxon>
        <taxon>Tracheophyta</taxon>
        <taxon>Spermatophyta</taxon>
        <taxon>Magnoliopsida</taxon>
        <taxon>eudicotyledons</taxon>
        <taxon>Gunneridae</taxon>
        <taxon>Pentapetalae</taxon>
        <taxon>rosids</taxon>
        <taxon>fabids</taxon>
        <taxon>Malpighiales</taxon>
        <taxon>Linaceae</taxon>
        <taxon>Linum</taxon>
    </lineage>
</organism>
<dbReference type="EMBL" id="CAMGYJ010000009">
    <property type="protein sequence ID" value="CAI0471336.1"/>
    <property type="molecule type" value="Genomic_DNA"/>
</dbReference>
<protein>
    <submittedName>
        <fullName evidence="2">Uncharacterized protein</fullName>
    </submittedName>
</protein>
<accession>A0AAV0PM38</accession>
<keyword evidence="1" id="KW-1133">Transmembrane helix</keyword>
<evidence type="ECO:0000256" key="1">
    <source>
        <dbReference type="SAM" id="Phobius"/>
    </source>
</evidence>
<feature type="transmembrane region" description="Helical" evidence="1">
    <location>
        <begin position="124"/>
        <end position="146"/>
    </location>
</feature>
<dbReference type="GO" id="GO:0032040">
    <property type="term" value="C:small-subunit processome"/>
    <property type="evidence" value="ECO:0007669"/>
    <property type="project" value="TreeGrafter"/>
</dbReference>
<dbReference type="Proteomes" id="UP001154282">
    <property type="component" value="Unassembled WGS sequence"/>
</dbReference>
<dbReference type="PANTHER" id="PTHR12455:SF0">
    <property type="entry name" value="NUCLEOLAR COMPLEX PROTEIN 4 HOMOLOG"/>
    <property type="match status" value="1"/>
</dbReference>
<dbReference type="InterPro" id="IPR027193">
    <property type="entry name" value="Noc4"/>
</dbReference>
<dbReference type="GO" id="GO:0042254">
    <property type="term" value="P:ribosome biogenesis"/>
    <property type="evidence" value="ECO:0007669"/>
    <property type="project" value="InterPro"/>
</dbReference>
<name>A0AAV0PM38_9ROSI</name>